<keyword evidence="3" id="KW-0675">Receptor</keyword>
<name>A0AAV6KIP7_9ERIC</name>
<dbReference type="PANTHER" id="PTHR48053">
    <property type="entry name" value="LEUCINE RICH REPEAT FAMILY PROTEIN, EXPRESSED"/>
    <property type="match status" value="1"/>
</dbReference>
<protein>
    <submittedName>
        <fullName evidence="5">Uncharacterized protein</fullName>
    </submittedName>
</protein>
<dbReference type="SUPFAM" id="SSF52058">
    <property type="entry name" value="L domain-like"/>
    <property type="match status" value="1"/>
</dbReference>
<evidence type="ECO:0000256" key="3">
    <source>
        <dbReference type="ARBA" id="ARBA00023170"/>
    </source>
</evidence>
<dbReference type="Proteomes" id="UP000823749">
    <property type="component" value="Chromosome 4"/>
</dbReference>
<sequence>MEGNYVQFQPLLHHPIFFPILLSITLISSNVLCHIDALESVDLSNNHLSSIPSGFITGSGNLSGLRGLEFSRNRLSCFLPNFDGFLKLEFSDLSHNTLSGMISSHMDGLVILKILSLGYNEFTGFVPTHLGKSMVLGQLGLPCN</sequence>
<dbReference type="EMBL" id="JACTNZ010000004">
    <property type="protein sequence ID" value="KAG5552375.1"/>
    <property type="molecule type" value="Genomic_DNA"/>
</dbReference>
<dbReference type="InterPro" id="IPR032675">
    <property type="entry name" value="LRR_dom_sf"/>
</dbReference>
<dbReference type="AlphaFoldDB" id="A0AAV6KIP7"/>
<dbReference type="Gene3D" id="3.80.10.10">
    <property type="entry name" value="Ribonuclease Inhibitor"/>
    <property type="match status" value="1"/>
</dbReference>
<keyword evidence="4" id="KW-0472">Membrane</keyword>
<evidence type="ECO:0000256" key="4">
    <source>
        <dbReference type="SAM" id="Phobius"/>
    </source>
</evidence>
<evidence type="ECO:0000313" key="6">
    <source>
        <dbReference type="Proteomes" id="UP000823749"/>
    </source>
</evidence>
<feature type="transmembrane region" description="Helical" evidence="4">
    <location>
        <begin position="12"/>
        <end position="33"/>
    </location>
</feature>
<evidence type="ECO:0000256" key="1">
    <source>
        <dbReference type="ARBA" id="ARBA00004479"/>
    </source>
</evidence>
<dbReference type="GO" id="GO:0016020">
    <property type="term" value="C:membrane"/>
    <property type="evidence" value="ECO:0007669"/>
    <property type="project" value="UniProtKB-SubCell"/>
</dbReference>
<keyword evidence="4" id="KW-1133">Transmembrane helix</keyword>
<dbReference type="Pfam" id="PF00560">
    <property type="entry name" value="LRR_1"/>
    <property type="match status" value="2"/>
</dbReference>
<keyword evidence="6" id="KW-1185">Reference proteome</keyword>
<evidence type="ECO:0000256" key="2">
    <source>
        <dbReference type="ARBA" id="ARBA00022729"/>
    </source>
</evidence>
<gene>
    <name evidence="5" type="ORF">RHGRI_010448</name>
</gene>
<proteinExistence type="predicted"/>
<keyword evidence="4" id="KW-0812">Transmembrane</keyword>
<accession>A0AAV6KIP7</accession>
<reference evidence="5" key="1">
    <citation type="submission" date="2020-08" db="EMBL/GenBank/DDBJ databases">
        <title>Plant Genome Project.</title>
        <authorList>
            <person name="Zhang R.-G."/>
        </authorList>
    </citation>
    <scope>NUCLEOTIDE SEQUENCE</scope>
    <source>
        <strain evidence="5">WSP0</strain>
        <tissue evidence="5">Leaf</tissue>
    </source>
</reference>
<evidence type="ECO:0000313" key="5">
    <source>
        <dbReference type="EMBL" id="KAG5552375.1"/>
    </source>
</evidence>
<dbReference type="PANTHER" id="PTHR48053:SF71">
    <property type="entry name" value="LEUCINE RICH REPEAT FAMILY PROTEIN, EXPRESSED"/>
    <property type="match status" value="1"/>
</dbReference>
<dbReference type="InterPro" id="IPR001611">
    <property type="entry name" value="Leu-rich_rpt"/>
</dbReference>
<comment type="caution">
    <text evidence="5">The sequence shown here is derived from an EMBL/GenBank/DDBJ whole genome shotgun (WGS) entry which is preliminary data.</text>
</comment>
<organism evidence="5 6">
    <name type="scientific">Rhododendron griersonianum</name>
    <dbReference type="NCBI Taxonomy" id="479676"/>
    <lineage>
        <taxon>Eukaryota</taxon>
        <taxon>Viridiplantae</taxon>
        <taxon>Streptophyta</taxon>
        <taxon>Embryophyta</taxon>
        <taxon>Tracheophyta</taxon>
        <taxon>Spermatophyta</taxon>
        <taxon>Magnoliopsida</taxon>
        <taxon>eudicotyledons</taxon>
        <taxon>Gunneridae</taxon>
        <taxon>Pentapetalae</taxon>
        <taxon>asterids</taxon>
        <taxon>Ericales</taxon>
        <taxon>Ericaceae</taxon>
        <taxon>Ericoideae</taxon>
        <taxon>Rhodoreae</taxon>
        <taxon>Rhododendron</taxon>
    </lineage>
</organism>
<dbReference type="InterPro" id="IPR051716">
    <property type="entry name" value="Plant_RL_S/T_kinase"/>
</dbReference>
<comment type="subcellular location">
    <subcellularLocation>
        <location evidence="1">Membrane</location>
        <topology evidence="1">Single-pass type I membrane protein</topology>
    </subcellularLocation>
</comment>
<keyword evidence="2" id="KW-0732">Signal</keyword>